<feature type="domain" description="Death" evidence="4">
    <location>
        <begin position="850"/>
        <end position="906"/>
    </location>
</feature>
<dbReference type="PANTHER" id="PTHR48051:SF36">
    <property type="entry name" value="CASPASE FAMILY P20 DOMAIN-CONTAINING PROTEIN"/>
    <property type="match status" value="1"/>
</dbReference>
<reference evidence="7 8" key="1">
    <citation type="submission" date="2025-04" db="UniProtKB">
        <authorList>
            <consortium name="RefSeq"/>
        </authorList>
    </citation>
    <scope>IDENTIFICATION</scope>
    <source>
        <tissue evidence="7 8">Gonad</tissue>
    </source>
</reference>
<dbReference type="InterPro" id="IPR032675">
    <property type="entry name" value="LRR_dom_sf"/>
</dbReference>
<evidence type="ECO:0000256" key="1">
    <source>
        <dbReference type="ARBA" id="ARBA00022614"/>
    </source>
</evidence>
<dbReference type="KEGG" id="bbel:109484764"/>
<keyword evidence="2" id="KW-0677">Repeat</keyword>
<accession>A0A6P5A2W7</accession>
<dbReference type="InterPro" id="IPR011029">
    <property type="entry name" value="DEATH-like_dom_sf"/>
</dbReference>
<dbReference type="Gene3D" id="3.40.50.300">
    <property type="entry name" value="P-loop containing nucleotide triphosphate hydrolases"/>
    <property type="match status" value="1"/>
</dbReference>
<dbReference type="PROSITE" id="PS50017">
    <property type="entry name" value="DEATH_DOMAIN"/>
    <property type="match status" value="1"/>
</dbReference>
<organism evidence="6 8">
    <name type="scientific">Branchiostoma belcheri</name>
    <name type="common">Amphioxus</name>
    <dbReference type="NCBI Taxonomy" id="7741"/>
    <lineage>
        <taxon>Eukaryota</taxon>
        <taxon>Metazoa</taxon>
        <taxon>Chordata</taxon>
        <taxon>Cephalochordata</taxon>
        <taxon>Leptocardii</taxon>
        <taxon>Amphioxiformes</taxon>
        <taxon>Branchiostomatidae</taxon>
        <taxon>Branchiostoma</taxon>
    </lineage>
</organism>
<proteinExistence type="predicted"/>
<evidence type="ECO:0000256" key="2">
    <source>
        <dbReference type="ARBA" id="ARBA00022737"/>
    </source>
</evidence>
<dbReference type="PROSITE" id="PS51450">
    <property type="entry name" value="LRR"/>
    <property type="match status" value="2"/>
</dbReference>
<dbReference type="GeneID" id="109484764"/>
<feature type="domain" description="Roc" evidence="5">
    <location>
        <begin position="238"/>
        <end position="431"/>
    </location>
</feature>
<dbReference type="Gene3D" id="1.10.10.10">
    <property type="entry name" value="Winged helix-like DNA-binding domain superfamily/Winged helix DNA-binding domain"/>
    <property type="match status" value="1"/>
</dbReference>
<dbReference type="CDD" id="cd01670">
    <property type="entry name" value="Death"/>
    <property type="match status" value="1"/>
</dbReference>
<dbReference type="Gene3D" id="1.10.533.10">
    <property type="entry name" value="Death Domain, Fas"/>
    <property type="match status" value="1"/>
</dbReference>
<dbReference type="OrthoDB" id="676979at2759"/>
<dbReference type="SUPFAM" id="SSF47986">
    <property type="entry name" value="DEATH domain"/>
    <property type="match status" value="1"/>
</dbReference>
<dbReference type="RefSeq" id="XP_019643695.1">
    <property type="nucleotide sequence ID" value="XM_019788136.1"/>
</dbReference>
<dbReference type="Pfam" id="PF08477">
    <property type="entry name" value="Roc"/>
    <property type="match status" value="1"/>
</dbReference>
<dbReference type="Pfam" id="PF13855">
    <property type="entry name" value="LRR_8"/>
    <property type="match status" value="1"/>
</dbReference>
<dbReference type="InterPro" id="IPR001611">
    <property type="entry name" value="Leu-rich_rpt"/>
</dbReference>
<dbReference type="Pfam" id="PF00531">
    <property type="entry name" value="Death"/>
    <property type="match status" value="1"/>
</dbReference>
<dbReference type="GO" id="GO:0000166">
    <property type="term" value="F:nucleotide binding"/>
    <property type="evidence" value="ECO:0007669"/>
    <property type="project" value="UniProtKB-KW"/>
</dbReference>
<dbReference type="RefSeq" id="XP_019643698.1">
    <property type="nucleotide sequence ID" value="XM_019788139.1"/>
</dbReference>
<dbReference type="InterPro" id="IPR050216">
    <property type="entry name" value="LRR_domain-containing"/>
</dbReference>
<dbReference type="InterPro" id="IPR020859">
    <property type="entry name" value="ROC"/>
</dbReference>
<dbReference type="GO" id="GO:0005737">
    <property type="term" value="C:cytoplasm"/>
    <property type="evidence" value="ECO:0007669"/>
    <property type="project" value="TreeGrafter"/>
</dbReference>
<dbReference type="SMART" id="SM00005">
    <property type="entry name" value="DEATH"/>
    <property type="match status" value="1"/>
</dbReference>
<dbReference type="AlphaFoldDB" id="A0A6P5A2W7"/>
<name>A0A6P5A2W7_BRABE</name>
<protein>
    <submittedName>
        <fullName evidence="7 8">Malignant fibrous histiocytoma-amplified sequence 1 homolog</fullName>
    </submittedName>
</protein>
<evidence type="ECO:0000259" key="4">
    <source>
        <dbReference type="PROSITE" id="PS50017"/>
    </source>
</evidence>
<sequence>MAPPMEDIRLVQNRETNLLELDLTGKDLYNIPDTVLQHTEVEVLKLSFNKLKTLPKGISRLSKLKYLWLDFNEFEEFPEVVCELTSLEHLYLSQNKLRHVSPRIGQLRNLKVLFLHKNELNELPNEIFHIPSIVDLHISENRLVELPEDIGLLENLTMLRGWDNQIRRLPDSVCRLKKLRLIDFAMNQLQVLPDGFGTALSGVEVSLYGNPLVQPPFEVCCQGVKAIADYQDQLSSAEDTVDPCLKMLLVGETCGGKTSLKNALVLNKSQLVDVLSRTHGIEITPWDTGNEIKVNIYDFGGHEAYFLTHQLFLTNSALHLLVVNLSAYREASFQVEIGRWLDMLAVRVPGAMVRVVGTHIDKMSPEEVRAKSSLISDQIVTYQADREATLQVIIDKLEHSMAHPAEMITSCNMETSFQELSERLDKAKKTAHQKLRIGQVVIPVSSASGLAGIQALREEIVCMAHNSQNFPELRRKLPRSWTILEKLLSAKSNEADCPLYITMEDCMLMGSSAGLPTQSSLINSLNYLHRTGAVLYYEALPRFVFPNPTHLIDIFKALLKDHAEMKAEYFKISWLTPIERRRIDDNFTHQAILPHKVVSSLLKQHTGQSKEGLDLLLALMLNFGICHRLPVPEENSPARAYSTSDRMYLFPWYLRRLKPADVQWTMYPQEDEEHIELVCQMAMPSPWGLFERWCVLSTRHLSYRQAWENGMYAFSQADMSVAIMMQHVEEGGASTLHVAGRGTRECLTTVWATVKSIVSELHTLLKEWPGLYTDTFICCAHCVKTHTESPGYFSGELLHHTAPGSVRSLRCPRTRELVDVSLVYPPATPTDQPVSKECVQIVSQKLSKTKWRPLGRALGLEEGDIEAIEVQHSRDLNEMKYQMLLCWQRKAGQSAAMSVLISALRNTAVQENAIADELETLAK</sequence>
<dbReference type="PANTHER" id="PTHR48051">
    <property type="match status" value="1"/>
</dbReference>
<dbReference type="InterPro" id="IPR003591">
    <property type="entry name" value="Leu-rich_rpt_typical-subtyp"/>
</dbReference>
<dbReference type="Proteomes" id="UP000515135">
    <property type="component" value="Unplaced"/>
</dbReference>
<evidence type="ECO:0000313" key="7">
    <source>
        <dbReference type="RefSeq" id="XP_019643695.1"/>
    </source>
</evidence>
<keyword evidence="6" id="KW-1185">Reference proteome</keyword>
<keyword evidence="1" id="KW-0433">Leucine-rich repeat</keyword>
<evidence type="ECO:0000256" key="3">
    <source>
        <dbReference type="ARBA" id="ARBA00022741"/>
    </source>
</evidence>
<dbReference type="SMART" id="SM00369">
    <property type="entry name" value="LRR_TYP"/>
    <property type="match status" value="5"/>
</dbReference>
<dbReference type="SUPFAM" id="SSF52058">
    <property type="entry name" value="L domain-like"/>
    <property type="match status" value="1"/>
</dbReference>
<dbReference type="InterPro" id="IPR036388">
    <property type="entry name" value="WH-like_DNA-bd_sf"/>
</dbReference>
<dbReference type="SUPFAM" id="SSF52540">
    <property type="entry name" value="P-loop containing nucleoside triphosphate hydrolases"/>
    <property type="match status" value="1"/>
</dbReference>
<keyword evidence="3" id="KW-0547">Nucleotide-binding</keyword>
<dbReference type="Gene3D" id="3.80.10.10">
    <property type="entry name" value="Ribonuclease Inhibitor"/>
    <property type="match status" value="2"/>
</dbReference>
<dbReference type="PROSITE" id="PS51424">
    <property type="entry name" value="ROC"/>
    <property type="match status" value="1"/>
</dbReference>
<dbReference type="InterPro" id="IPR027417">
    <property type="entry name" value="P-loop_NTPase"/>
</dbReference>
<evidence type="ECO:0000313" key="6">
    <source>
        <dbReference type="Proteomes" id="UP000515135"/>
    </source>
</evidence>
<evidence type="ECO:0000313" key="8">
    <source>
        <dbReference type="RefSeq" id="XP_019643698.1"/>
    </source>
</evidence>
<gene>
    <name evidence="7 8" type="primary">LOC109484764</name>
</gene>
<dbReference type="GO" id="GO:0009966">
    <property type="term" value="P:regulation of signal transduction"/>
    <property type="evidence" value="ECO:0007669"/>
    <property type="project" value="UniProtKB-ARBA"/>
</dbReference>
<dbReference type="InterPro" id="IPR000488">
    <property type="entry name" value="Death_dom"/>
</dbReference>
<evidence type="ECO:0000259" key="5">
    <source>
        <dbReference type="PROSITE" id="PS51424"/>
    </source>
</evidence>
<dbReference type="GO" id="GO:0007165">
    <property type="term" value="P:signal transduction"/>
    <property type="evidence" value="ECO:0007669"/>
    <property type="project" value="InterPro"/>
</dbReference>